<dbReference type="InterPro" id="IPR051167">
    <property type="entry name" value="Prolyl_oligopep/macrocyclase"/>
</dbReference>
<dbReference type="Pfam" id="PF02897">
    <property type="entry name" value="Peptidase_S9_N"/>
    <property type="match status" value="1"/>
</dbReference>
<dbReference type="InterPro" id="IPR023302">
    <property type="entry name" value="Pept_S9A_N"/>
</dbReference>
<evidence type="ECO:0000313" key="10">
    <source>
        <dbReference type="EMBL" id="MBB6551188.1"/>
    </source>
</evidence>
<dbReference type="GO" id="GO:0004252">
    <property type="term" value="F:serine-type endopeptidase activity"/>
    <property type="evidence" value="ECO:0007669"/>
    <property type="project" value="UniProtKB-EC"/>
</dbReference>
<evidence type="ECO:0000259" key="9">
    <source>
        <dbReference type="Pfam" id="PF02897"/>
    </source>
</evidence>
<gene>
    <name evidence="10" type="ORF">HD593_005983</name>
</gene>
<dbReference type="InterPro" id="IPR001375">
    <property type="entry name" value="Peptidase_S9_cat"/>
</dbReference>
<evidence type="ECO:0000256" key="7">
    <source>
        <dbReference type="SAM" id="MobiDB-lite"/>
    </source>
</evidence>
<dbReference type="PANTHER" id="PTHR42881">
    <property type="entry name" value="PROLYL ENDOPEPTIDASE"/>
    <property type="match status" value="1"/>
</dbReference>
<dbReference type="SUPFAM" id="SSF50993">
    <property type="entry name" value="Peptidase/esterase 'gauge' domain"/>
    <property type="match status" value="1"/>
</dbReference>
<evidence type="ECO:0000256" key="2">
    <source>
        <dbReference type="ARBA" id="ARBA00005228"/>
    </source>
</evidence>
<dbReference type="GO" id="GO:0070012">
    <property type="term" value="F:oligopeptidase activity"/>
    <property type="evidence" value="ECO:0007669"/>
    <property type="project" value="TreeGrafter"/>
</dbReference>
<dbReference type="InterPro" id="IPR002470">
    <property type="entry name" value="Peptidase_S9A"/>
</dbReference>
<keyword evidence="6" id="KW-0720">Serine protease</keyword>
<dbReference type="Gene3D" id="3.40.50.1820">
    <property type="entry name" value="alpha/beta hydrolase"/>
    <property type="match status" value="1"/>
</dbReference>
<comment type="caution">
    <text evidence="10">The sequence shown here is derived from an EMBL/GenBank/DDBJ whole genome shotgun (WGS) entry which is preliminary data.</text>
</comment>
<feature type="region of interest" description="Disordered" evidence="7">
    <location>
        <begin position="417"/>
        <end position="439"/>
    </location>
</feature>
<comment type="similarity">
    <text evidence="2">Belongs to the peptidase S9A family.</text>
</comment>
<dbReference type="Gene3D" id="2.130.10.120">
    <property type="entry name" value="Prolyl oligopeptidase, N-terminal domain"/>
    <property type="match status" value="1"/>
</dbReference>
<evidence type="ECO:0000259" key="8">
    <source>
        <dbReference type="Pfam" id="PF00326"/>
    </source>
</evidence>
<feature type="region of interest" description="Disordered" evidence="7">
    <location>
        <begin position="305"/>
        <end position="330"/>
    </location>
</feature>
<keyword evidence="4" id="KW-0645">Protease</keyword>
<dbReference type="PRINTS" id="PR00862">
    <property type="entry name" value="PROLIGOPTASE"/>
</dbReference>
<accession>A0A7X0U143</accession>
<organism evidence="10 11">
    <name type="scientific">Nonomuraea rubra</name>
    <dbReference type="NCBI Taxonomy" id="46180"/>
    <lineage>
        <taxon>Bacteria</taxon>
        <taxon>Bacillati</taxon>
        <taxon>Actinomycetota</taxon>
        <taxon>Actinomycetes</taxon>
        <taxon>Streptosporangiales</taxon>
        <taxon>Streptosporangiaceae</taxon>
        <taxon>Nonomuraea</taxon>
    </lineage>
</organism>
<evidence type="ECO:0000256" key="5">
    <source>
        <dbReference type="ARBA" id="ARBA00022801"/>
    </source>
</evidence>
<feature type="domain" description="Peptidase S9A N-terminal" evidence="9">
    <location>
        <begin position="10"/>
        <end position="424"/>
    </location>
</feature>
<dbReference type="PANTHER" id="PTHR42881:SF2">
    <property type="entry name" value="PROLYL ENDOPEPTIDASE"/>
    <property type="match status" value="1"/>
</dbReference>
<feature type="compositionally biased region" description="Basic and acidic residues" evidence="7">
    <location>
        <begin position="312"/>
        <end position="322"/>
    </location>
</feature>
<dbReference type="InterPro" id="IPR029058">
    <property type="entry name" value="AB_hydrolase_fold"/>
</dbReference>
<evidence type="ECO:0000256" key="1">
    <source>
        <dbReference type="ARBA" id="ARBA00001070"/>
    </source>
</evidence>
<keyword evidence="5 10" id="KW-0378">Hydrolase</keyword>
<evidence type="ECO:0000313" key="11">
    <source>
        <dbReference type="Proteomes" id="UP000565579"/>
    </source>
</evidence>
<dbReference type="AlphaFoldDB" id="A0A7X0U143"/>
<sequence length="708" mass="76372">MDTHLAPAPVARRDDVRELLGGREVADPYRWLEDPDSPETRDWLAAQARLFARARDGWPVGGWFRELRHLTSFERLSVPQFRAGRAFYTCLRPGAEHHALMVRDSHGDRALFEPDAADPERRTVLGYWSASTDGRLMAYQTAVGGSERFTLRVLDVETGGDVDEPIAGCRYSSVAWLPGRDAFYYTRHDERSGPRVCLHRVGEPAAADAVVSGAGSDRTAELDALVGADGRLLVVQVASGLSATNEVWVADLRDGSIERPALRRLPLPEDGWTSAWPAPGGRLYLLTDAGAPRGRLLVTDLPQNDLQSQNDLPHDLPPHDDPSEAAAGPRTLIPEDPEAVLDGFAVLDGLLLAHWTVAGHGAVTRHDPATGRLLGQVELPGPGLVTDLVPGVPGGEAWYEYSDRVTPETVYRYEAGTGSSTPWRRHPAPVTPPVRASETVCVSPDGTPVRILLLAPSWHRAGPLPTILEGYGAFGEPRIADYYAAALAWAGRGGLFAVACVRGGGEGGEAWHHAGRREHKQRGIDDFIAAAGHLVETGHTTHDRLGAFGASAGGLLAGAAMTQRPELFAAVACTAPLLDMARYELTGLGEHWREEFGSREDPEELGWLLGYSPYHRVVPGIPYPAVLLSAFGEDTRVDPLHARKMAAALQFASGSSRPVLLRHEAGAGHGERGRTGRLSYFADVLAFFAHELGLASITPTEPRGGELP</sequence>
<evidence type="ECO:0000256" key="6">
    <source>
        <dbReference type="ARBA" id="ARBA00022825"/>
    </source>
</evidence>
<dbReference type="InterPro" id="IPR002471">
    <property type="entry name" value="Pept_S9_AS"/>
</dbReference>
<name>A0A7X0U143_9ACTN</name>
<reference evidence="10 11" key="1">
    <citation type="submission" date="2020-08" db="EMBL/GenBank/DDBJ databases">
        <title>Sequencing the genomes of 1000 actinobacteria strains.</title>
        <authorList>
            <person name="Klenk H.-P."/>
        </authorList>
    </citation>
    <scope>NUCLEOTIDE SEQUENCE [LARGE SCALE GENOMIC DNA]</scope>
    <source>
        <strain evidence="10 11">DSM 43768</strain>
    </source>
</reference>
<dbReference type="PROSITE" id="PS00708">
    <property type="entry name" value="PRO_ENDOPEP_SER"/>
    <property type="match status" value="1"/>
</dbReference>
<evidence type="ECO:0000256" key="3">
    <source>
        <dbReference type="ARBA" id="ARBA00011897"/>
    </source>
</evidence>
<feature type="domain" description="Peptidase S9 prolyl oligopeptidase catalytic" evidence="8">
    <location>
        <begin position="488"/>
        <end position="693"/>
    </location>
</feature>
<dbReference type="GO" id="GO:0006508">
    <property type="term" value="P:proteolysis"/>
    <property type="evidence" value="ECO:0007669"/>
    <property type="project" value="UniProtKB-KW"/>
</dbReference>
<dbReference type="RefSeq" id="WP_185105326.1">
    <property type="nucleotide sequence ID" value="NZ_JACHMI010000001.1"/>
</dbReference>
<dbReference type="EMBL" id="JACHMI010000001">
    <property type="protein sequence ID" value="MBB6551188.1"/>
    <property type="molecule type" value="Genomic_DNA"/>
</dbReference>
<dbReference type="EC" id="3.4.21.26" evidence="3"/>
<keyword evidence="11" id="KW-1185">Reference proteome</keyword>
<dbReference type="Pfam" id="PF00326">
    <property type="entry name" value="Peptidase_S9"/>
    <property type="match status" value="1"/>
</dbReference>
<comment type="catalytic activity">
    <reaction evidence="1">
        <text>Hydrolysis of Pro-|-Xaa &gt;&gt; Ala-|-Xaa in oligopeptides.</text>
        <dbReference type="EC" id="3.4.21.26"/>
    </reaction>
</comment>
<evidence type="ECO:0000256" key="4">
    <source>
        <dbReference type="ARBA" id="ARBA00022670"/>
    </source>
</evidence>
<protein>
    <recommendedName>
        <fullName evidence="3">prolyl oligopeptidase</fullName>
        <ecNumber evidence="3">3.4.21.26</ecNumber>
    </recommendedName>
</protein>
<proteinExistence type="inferred from homology"/>
<dbReference type="GO" id="GO:0005829">
    <property type="term" value="C:cytosol"/>
    <property type="evidence" value="ECO:0007669"/>
    <property type="project" value="TreeGrafter"/>
</dbReference>
<dbReference type="SUPFAM" id="SSF53474">
    <property type="entry name" value="alpha/beta-Hydrolases"/>
    <property type="match status" value="1"/>
</dbReference>
<dbReference type="Proteomes" id="UP000565579">
    <property type="component" value="Unassembled WGS sequence"/>
</dbReference>